<name>A0A2S2E2P1_9ALTE</name>
<feature type="signal peptide" evidence="2">
    <location>
        <begin position="1"/>
        <end position="23"/>
    </location>
</feature>
<feature type="chain" id="PRO_5015547468" description="DUF3466 family protein" evidence="2">
    <location>
        <begin position="24"/>
        <end position="554"/>
    </location>
</feature>
<evidence type="ECO:0000313" key="3">
    <source>
        <dbReference type="EMBL" id="AWL11903.1"/>
    </source>
</evidence>
<dbReference type="EMBL" id="CP029347">
    <property type="protein sequence ID" value="AWL11903.1"/>
    <property type="molecule type" value="Genomic_DNA"/>
</dbReference>
<evidence type="ECO:0008006" key="5">
    <source>
        <dbReference type="Google" id="ProtNLM"/>
    </source>
</evidence>
<dbReference type="Pfam" id="PF11949">
    <property type="entry name" value="DUF3466"/>
    <property type="match status" value="1"/>
</dbReference>
<sequence length="554" mass="59792">MTRTKLFALSALTLALTSNTAQAAVYEISELASNEQGVQSVSVAIGEQGGVVSQVQFPFNPPIDIELLDLENNEALREQLNDPDAVAQGNISDEDLVILYNVLSGSDSPLTQKLGEVQSYIGDANGATEVTGFDQASTAFDGLTRSVNTLVYDINALGNAVGTGTAPYYKVNYTNDEGEQLTYLVRDFNQRGFVYLNDQVLPLLPPEDTLGGRSAARGIADNLWVAGSVSTEAPETLAGQVSNCEDPEERGDQPVELCLQSVRNANSSNFQMRAALWKISNDGQIESLETFPLAFEPDEDSTTTFNSQANDVNSQGVGVGTAQNRVPHLNDRIRTMPAVFIDGQTNSLLLDKEDYTSGMAAGINDNGLVTGYGVRFVNGFERSKFFVYDINSETLTFPDDFFPGSSSLPRDINNNNVIVGDGEVDTVTGNGAVRRRNGFIYDHDSGSFQNLNDLIACDAPYTIVQANGINDNGEIAATAVVEKPKRNIAGEIEQDEQGNDIIESTVIAVKLNPVPGGDIEDCSDSEEKFERQAGGLSWLLLGMLGLIGWRRYRG</sequence>
<reference evidence="3 4" key="1">
    <citation type="submission" date="2018-05" db="EMBL/GenBank/DDBJ databases">
        <title>Salinimonas sp. HMF8227 Genome sequencing and assembly.</title>
        <authorList>
            <person name="Kang H."/>
            <person name="Kang J."/>
            <person name="Cha I."/>
            <person name="Kim H."/>
            <person name="Joh K."/>
        </authorList>
    </citation>
    <scope>NUCLEOTIDE SEQUENCE [LARGE SCALE GENOMIC DNA]</scope>
    <source>
        <strain evidence="3 4">HMF8227</strain>
    </source>
</reference>
<keyword evidence="2" id="KW-0732">Signal</keyword>
<organism evidence="3 4">
    <name type="scientific">Saliniradius amylolyticus</name>
    <dbReference type="NCBI Taxonomy" id="2183582"/>
    <lineage>
        <taxon>Bacteria</taxon>
        <taxon>Pseudomonadati</taxon>
        <taxon>Pseudomonadota</taxon>
        <taxon>Gammaproteobacteria</taxon>
        <taxon>Alteromonadales</taxon>
        <taxon>Alteromonadaceae</taxon>
        <taxon>Saliniradius</taxon>
    </lineage>
</organism>
<evidence type="ECO:0000256" key="2">
    <source>
        <dbReference type="SAM" id="SignalP"/>
    </source>
</evidence>
<evidence type="ECO:0000313" key="4">
    <source>
        <dbReference type="Proteomes" id="UP000245728"/>
    </source>
</evidence>
<dbReference type="InterPro" id="IPR022562">
    <property type="entry name" value="DUF3466"/>
</dbReference>
<keyword evidence="4" id="KW-1185">Reference proteome</keyword>
<feature type="region of interest" description="Disordered" evidence="1">
    <location>
        <begin position="299"/>
        <end position="319"/>
    </location>
</feature>
<feature type="compositionally biased region" description="Polar residues" evidence="1">
    <location>
        <begin position="302"/>
        <end position="319"/>
    </location>
</feature>
<evidence type="ECO:0000256" key="1">
    <source>
        <dbReference type="SAM" id="MobiDB-lite"/>
    </source>
</evidence>
<gene>
    <name evidence="3" type="ORF">HMF8227_01428</name>
</gene>
<accession>A0A2S2E2P1</accession>
<dbReference type="AlphaFoldDB" id="A0A2S2E2P1"/>
<dbReference type="OrthoDB" id="6219137at2"/>
<dbReference type="Proteomes" id="UP000245728">
    <property type="component" value="Chromosome"/>
</dbReference>
<dbReference type="KEGG" id="salh:HMF8227_01428"/>
<dbReference type="RefSeq" id="WP_109339519.1">
    <property type="nucleotide sequence ID" value="NZ_CP029347.1"/>
</dbReference>
<protein>
    <recommendedName>
        <fullName evidence="5">DUF3466 family protein</fullName>
    </recommendedName>
</protein>
<proteinExistence type="predicted"/>